<comment type="caution">
    <text evidence="1">The sequence shown here is derived from an EMBL/GenBank/DDBJ whole genome shotgun (WGS) entry which is preliminary data.</text>
</comment>
<organism evidence="1 2">
    <name type="scientific">Cichorium intybus</name>
    <name type="common">Chicory</name>
    <dbReference type="NCBI Taxonomy" id="13427"/>
    <lineage>
        <taxon>Eukaryota</taxon>
        <taxon>Viridiplantae</taxon>
        <taxon>Streptophyta</taxon>
        <taxon>Embryophyta</taxon>
        <taxon>Tracheophyta</taxon>
        <taxon>Spermatophyta</taxon>
        <taxon>Magnoliopsida</taxon>
        <taxon>eudicotyledons</taxon>
        <taxon>Gunneridae</taxon>
        <taxon>Pentapetalae</taxon>
        <taxon>asterids</taxon>
        <taxon>campanulids</taxon>
        <taxon>Asterales</taxon>
        <taxon>Asteraceae</taxon>
        <taxon>Cichorioideae</taxon>
        <taxon>Cichorieae</taxon>
        <taxon>Cichoriinae</taxon>
        <taxon>Cichorium</taxon>
    </lineage>
</organism>
<sequence length="434" mass="47123">MDKNGLLIVLLLLFTTVLGRSNALNSRKLVSTPDPNGSTDAIQDTPSSSSPNDKKSNPSPIEPTKPEDVPNTNPSNGESKGSNDPNTKTTPENSTDKKVDKEKSQDAKKKVDSQTRLETFARQNCKGNSVCTDQEKTMVACIQEFDNGSNNLTLAVQNEQDIDLKVNVTSDTSLIDNLTAVHMLGHATKQVNFILSGENSTKIILNGDCELQIGQLKTNNDPPKSKDPDKTPKPKDENTPADIPTKPKEEKNPPKPKESTTPTNPKEIKEPPIPKTIDTPATSAKDTSSKDGNTPATSAKDNPPPNPESVDVPISDNNFLDQLTFYSKKVTPMHGAYVAFLLALVVGGSWALCSFRKRRNDGGIPYQELEMGLPESSNAGGVETVEGWDQDWDDDDWDEDKAIRSPGGGVQPKTISSNGLTSRKKDGWDADWDD</sequence>
<name>A0ACB9DVS5_CICIN</name>
<evidence type="ECO:0000313" key="1">
    <source>
        <dbReference type="EMBL" id="KAI3750560.1"/>
    </source>
</evidence>
<reference evidence="1 2" key="2">
    <citation type="journal article" date="2022" name="Mol. Ecol. Resour.">
        <title>The genomes of chicory, endive, great burdock and yacon provide insights into Asteraceae paleo-polyploidization history and plant inulin production.</title>
        <authorList>
            <person name="Fan W."/>
            <person name="Wang S."/>
            <person name="Wang H."/>
            <person name="Wang A."/>
            <person name="Jiang F."/>
            <person name="Liu H."/>
            <person name="Zhao H."/>
            <person name="Xu D."/>
            <person name="Zhang Y."/>
        </authorList>
    </citation>
    <scope>NUCLEOTIDE SEQUENCE [LARGE SCALE GENOMIC DNA]</scope>
    <source>
        <strain evidence="2">cv. Punajuju</strain>
        <tissue evidence="1">Leaves</tissue>
    </source>
</reference>
<gene>
    <name evidence="1" type="ORF">L2E82_21211</name>
</gene>
<evidence type="ECO:0000313" key="2">
    <source>
        <dbReference type="Proteomes" id="UP001055811"/>
    </source>
</evidence>
<accession>A0ACB9DVS5</accession>
<protein>
    <submittedName>
        <fullName evidence="1">Uncharacterized protein</fullName>
    </submittedName>
</protein>
<reference evidence="2" key="1">
    <citation type="journal article" date="2022" name="Mol. Ecol. Resour.">
        <title>The genomes of chicory, endive, great burdock and yacon provide insights into Asteraceae palaeo-polyploidization history and plant inulin production.</title>
        <authorList>
            <person name="Fan W."/>
            <person name="Wang S."/>
            <person name="Wang H."/>
            <person name="Wang A."/>
            <person name="Jiang F."/>
            <person name="Liu H."/>
            <person name="Zhao H."/>
            <person name="Xu D."/>
            <person name="Zhang Y."/>
        </authorList>
    </citation>
    <scope>NUCLEOTIDE SEQUENCE [LARGE SCALE GENOMIC DNA]</scope>
    <source>
        <strain evidence="2">cv. Punajuju</strain>
    </source>
</reference>
<dbReference type="Proteomes" id="UP001055811">
    <property type="component" value="Linkage Group LG04"/>
</dbReference>
<dbReference type="EMBL" id="CM042012">
    <property type="protein sequence ID" value="KAI3750560.1"/>
    <property type="molecule type" value="Genomic_DNA"/>
</dbReference>
<keyword evidence="2" id="KW-1185">Reference proteome</keyword>
<proteinExistence type="predicted"/>